<dbReference type="NCBIfam" id="TIGR00418">
    <property type="entry name" value="thrS"/>
    <property type="match status" value="1"/>
</dbReference>
<dbReference type="GO" id="GO:0004829">
    <property type="term" value="F:threonine-tRNA ligase activity"/>
    <property type="evidence" value="ECO:0007669"/>
    <property type="project" value="UniProtKB-EC"/>
</dbReference>
<keyword evidence="6" id="KW-0547">Nucleotide-binding</keyword>
<accession>A0A6A7C416</accession>
<dbReference type="InterPro" id="IPR004154">
    <property type="entry name" value="Anticodon-bd"/>
</dbReference>
<dbReference type="Pfam" id="PF02824">
    <property type="entry name" value="TGS"/>
    <property type="match status" value="1"/>
</dbReference>
<protein>
    <recommendedName>
        <fullName evidence="3">threonine--tRNA ligase</fullName>
        <ecNumber evidence="3">6.1.1.3</ecNumber>
    </recommendedName>
    <alternativeName>
        <fullName evidence="10">Threonyl-tRNA synthetase</fullName>
    </alternativeName>
</protein>
<dbReference type="Gene3D" id="3.30.980.10">
    <property type="entry name" value="Threonyl-trna Synthetase, Chain A, domain 2"/>
    <property type="match status" value="1"/>
</dbReference>
<organism evidence="15 16">
    <name type="scientific">Piedraia hortae CBS 480.64</name>
    <dbReference type="NCBI Taxonomy" id="1314780"/>
    <lineage>
        <taxon>Eukaryota</taxon>
        <taxon>Fungi</taxon>
        <taxon>Dikarya</taxon>
        <taxon>Ascomycota</taxon>
        <taxon>Pezizomycotina</taxon>
        <taxon>Dothideomycetes</taxon>
        <taxon>Dothideomycetidae</taxon>
        <taxon>Capnodiales</taxon>
        <taxon>Piedraiaceae</taxon>
        <taxon>Piedraia</taxon>
    </lineage>
</organism>
<dbReference type="PANTHER" id="PTHR11451:SF46">
    <property type="entry name" value="THREONINE--TRNA LIGASE"/>
    <property type="match status" value="1"/>
</dbReference>
<dbReference type="InterPro" id="IPR036621">
    <property type="entry name" value="Anticodon-bd_dom_sf"/>
</dbReference>
<comment type="subcellular location">
    <subcellularLocation>
        <location evidence="1">Cytoplasm</location>
    </subcellularLocation>
</comment>
<dbReference type="GO" id="GO:0005524">
    <property type="term" value="F:ATP binding"/>
    <property type="evidence" value="ECO:0007669"/>
    <property type="project" value="UniProtKB-KW"/>
</dbReference>
<dbReference type="InterPro" id="IPR047246">
    <property type="entry name" value="ThrRS_anticodon"/>
</dbReference>
<keyword evidence="9 15" id="KW-0030">Aminoacyl-tRNA synthetase</keyword>
<evidence type="ECO:0000256" key="2">
    <source>
        <dbReference type="ARBA" id="ARBA00008226"/>
    </source>
</evidence>
<dbReference type="SUPFAM" id="SSF55681">
    <property type="entry name" value="Class II aaRS and biotin synthetases"/>
    <property type="match status" value="1"/>
</dbReference>
<keyword evidence="16" id="KW-1185">Reference proteome</keyword>
<evidence type="ECO:0000313" key="15">
    <source>
        <dbReference type="EMBL" id="KAF2862204.1"/>
    </source>
</evidence>
<dbReference type="Gene3D" id="3.40.50.800">
    <property type="entry name" value="Anticodon-binding domain"/>
    <property type="match status" value="1"/>
</dbReference>
<dbReference type="InterPro" id="IPR033728">
    <property type="entry name" value="ThrRS_core"/>
</dbReference>
<evidence type="ECO:0000256" key="5">
    <source>
        <dbReference type="ARBA" id="ARBA00022598"/>
    </source>
</evidence>
<dbReference type="InterPro" id="IPR006195">
    <property type="entry name" value="aa-tRNA-synth_II"/>
</dbReference>
<evidence type="ECO:0000256" key="12">
    <source>
        <dbReference type="SAM" id="MobiDB-lite"/>
    </source>
</evidence>
<dbReference type="InterPro" id="IPR012947">
    <property type="entry name" value="tRNA_SAD"/>
</dbReference>
<dbReference type="Gene3D" id="3.30.930.10">
    <property type="entry name" value="Bira Bifunctional Protein, Domain 2"/>
    <property type="match status" value="1"/>
</dbReference>
<dbReference type="SMART" id="SM00863">
    <property type="entry name" value="tRNA_SAD"/>
    <property type="match status" value="1"/>
</dbReference>
<keyword evidence="7" id="KW-0067">ATP-binding</keyword>
<dbReference type="CDD" id="cd00860">
    <property type="entry name" value="ThrRS_anticodon"/>
    <property type="match status" value="1"/>
</dbReference>
<keyword evidence="4" id="KW-0963">Cytoplasm</keyword>
<dbReference type="Gene3D" id="3.10.20.30">
    <property type="match status" value="1"/>
</dbReference>
<dbReference type="CDD" id="cd01667">
    <property type="entry name" value="TGS_ThrRS"/>
    <property type="match status" value="1"/>
</dbReference>
<evidence type="ECO:0000256" key="1">
    <source>
        <dbReference type="ARBA" id="ARBA00004496"/>
    </source>
</evidence>
<dbReference type="Proteomes" id="UP000799421">
    <property type="component" value="Unassembled WGS sequence"/>
</dbReference>
<dbReference type="EMBL" id="MU005967">
    <property type="protein sequence ID" value="KAF2862204.1"/>
    <property type="molecule type" value="Genomic_DNA"/>
</dbReference>
<dbReference type="EC" id="6.1.1.3" evidence="3"/>
<dbReference type="PROSITE" id="PS51880">
    <property type="entry name" value="TGS"/>
    <property type="match status" value="1"/>
</dbReference>
<dbReference type="PRINTS" id="PR01047">
    <property type="entry name" value="TRNASYNTHTHR"/>
</dbReference>
<feature type="region of interest" description="Disordered" evidence="12">
    <location>
        <begin position="547"/>
        <end position="595"/>
    </location>
</feature>
<dbReference type="SUPFAM" id="SSF55186">
    <property type="entry name" value="ThrRS/AlaRS common domain"/>
    <property type="match status" value="1"/>
</dbReference>
<dbReference type="InterPro" id="IPR002314">
    <property type="entry name" value="aa-tRNA-synt_IIb"/>
</dbReference>
<dbReference type="OrthoDB" id="5423599at2759"/>
<dbReference type="InterPro" id="IPR012676">
    <property type="entry name" value="TGS-like"/>
</dbReference>
<dbReference type="PROSITE" id="PS50862">
    <property type="entry name" value="AA_TRNA_LIGASE_II"/>
    <property type="match status" value="1"/>
</dbReference>
<proteinExistence type="inferred from homology"/>
<dbReference type="InterPro" id="IPR012675">
    <property type="entry name" value="Beta-grasp_dom_sf"/>
</dbReference>
<evidence type="ECO:0000256" key="11">
    <source>
        <dbReference type="ARBA" id="ARBA00049515"/>
    </source>
</evidence>
<dbReference type="SUPFAM" id="SSF81271">
    <property type="entry name" value="TGS-like"/>
    <property type="match status" value="1"/>
</dbReference>
<dbReference type="Pfam" id="PF07973">
    <property type="entry name" value="tRNA_SAD"/>
    <property type="match status" value="1"/>
</dbReference>
<reference evidence="15" key="1">
    <citation type="journal article" date="2020" name="Stud. Mycol.">
        <title>101 Dothideomycetes genomes: a test case for predicting lifestyles and emergence of pathogens.</title>
        <authorList>
            <person name="Haridas S."/>
            <person name="Albert R."/>
            <person name="Binder M."/>
            <person name="Bloem J."/>
            <person name="Labutti K."/>
            <person name="Salamov A."/>
            <person name="Andreopoulos B."/>
            <person name="Baker S."/>
            <person name="Barry K."/>
            <person name="Bills G."/>
            <person name="Bluhm B."/>
            <person name="Cannon C."/>
            <person name="Castanera R."/>
            <person name="Culley D."/>
            <person name="Daum C."/>
            <person name="Ezra D."/>
            <person name="Gonzalez J."/>
            <person name="Henrissat B."/>
            <person name="Kuo A."/>
            <person name="Liang C."/>
            <person name="Lipzen A."/>
            <person name="Lutzoni F."/>
            <person name="Magnuson J."/>
            <person name="Mondo S."/>
            <person name="Nolan M."/>
            <person name="Ohm R."/>
            <person name="Pangilinan J."/>
            <person name="Park H.-J."/>
            <person name="Ramirez L."/>
            <person name="Alfaro M."/>
            <person name="Sun H."/>
            <person name="Tritt A."/>
            <person name="Yoshinaga Y."/>
            <person name="Zwiers L.-H."/>
            <person name="Turgeon B."/>
            <person name="Goodwin S."/>
            <person name="Spatafora J."/>
            <person name="Crous P."/>
            <person name="Grigoriev I."/>
        </authorList>
    </citation>
    <scope>NUCLEOTIDE SEQUENCE</scope>
    <source>
        <strain evidence="15">CBS 480.64</strain>
    </source>
</reference>
<gene>
    <name evidence="15" type="ORF">K470DRAFT_213537</name>
</gene>
<keyword evidence="8" id="KW-0648">Protein biosynthesis</keyword>
<evidence type="ECO:0000259" key="13">
    <source>
        <dbReference type="PROSITE" id="PS50862"/>
    </source>
</evidence>
<dbReference type="FunFam" id="3.10.20.30:FF:000006">
    <property type="entry name" value="Threonine--tRNA ligase, cytoplasmic"/>
    <property type="match status" value="1"/>
</dbReference>
<dbReference type="InterPro" id="IPR002320">
    <property type="entry name" value="Thr-tRNA-ligase_IIa"/>
</dbReference>
<evidence type="ECO:0000313" key="16">
    <source>
        <dbReference type="Proteomes" id="UP000799421"/>
    </source>
</evidence>
<evidence type="ECO:0000256" key="7">
    <source>
        <dbReference type="ARBA" id="ARBA00022840"/>
    </source>
</evidence>
<dbReference type="HAMAP" id="MF_00184">
    <property type="entry name" value="Thr_tRNA_synth"/>
    <property type="match status" value="1"/>
</dbReference>
<dbReference type="GO" id="GO:0005739">
    <property type="term" value="C:mitochondrion"/>
    <property type="evidence" value="ECO:0007669"/>
    <property type="project" value="TreeGrafter"/>
</dbReference>
<evidence type="ECO:0000256" key="10">
    <source>
        <dbReference type="ARBA" id="ARBA00031900"/>
    </source>
</evidence>
<dbReference type="SUPFAM" id="SSF52954">
    <property type="entry name" value="Class II aaRS ABD-related"/>
    <property type="match status" value="1"/>
</dbReference>
<evidence type="ECO:0000256" key="9">
    <source>
        <dbReference type="ARBA" id="ARBA00023146"/>
    </source>
</evidence>
<keyword evidence="5" id="KW-0436">Ligase</keyword>
<evidence type="ECO:0000256" key="4">
    <source>
        <dbReference type="ARBA" id="ARBA00022490"/>
    </source>
</evidence>
<evidence type="ECO:0000256" key="6">
    <source>
        <dbReference type="ARBA" id="ARBA00022741"/>
    </source>
</evidence>
<evidence type="ECO:0000256" key="3">
    <source>
        <dbReference type="ARBA" id="ARBA00013163"/>
    </source>
</evidence>
<dbReference type="CDD" id="cd00771">
    <property type="entry name" value="ThrRS_core"/>
    <property type="match status" value="1"/>
</dbReference>
<evidence type="ECO:0000259" key="14">
    <source>
        <dbReference type="PROSITE" id="PS51880"/>
    </source>
</evidence>
<feature type="domain" description="Aminoacyl-transfer RNA synthetases class-II family profile" evidence="13">
    <location>
        <begin position="315"/>
        <end position="635"/>
    </location>
</feature>
<dbReference type="FunFam" id="3.30.980.10:FF:000005">
    <property type="entry name" value="Threonyl-tRNA synthetase, mitochondrial"/>
    <property type="match status" value="1"/>
</dbReference>
<comment type="similarity">
    <text evidence="2">Belongs to the class-II aminoacyl-tRNA synthetase family.</text>
</comment>
<dbReference type="Pfam" id="PF00587">
    <property type="entry name" value="tRNA-synt_2b"/>
    <property type="match status" value="1"/>
</dbReference>
<dbReference type="InterPro" id="IPR045864">
    <property type="entry name" value="aa-tRNA-synth_II/BPL/LPL"/>
</dbReference>
<dbReference type="InterPro" id="IPR004095">
    <property type="entry name" value="TGS"/>
</dbReference>
<evidence type="ECO:0000256" key="8">
    <source>
        <dbReference type="ARBA" id="ARBA00022917"/>
    </source>
</evidence>
<comment type="catalytic activity">
    <reaction evidence="11">
        <text>tRNA(Thr) + L-threonine + ATP = L-threonyl-tRNA(Thr) + AMP + diphosphate + H(+)</text>
        <dbReference type="Rhea" id="RHEA:24624"/>
        <dbReference type="Rhea" id="RHEA-COMP:9670"/>
        <dbReference type="Rhea" id="RHEA-COMP:9704"/>
        <dbReference type="ChEBI" id="CHEBI:15378"/>
        <dbReference type="ChEBI" id="CHEBI:30616"/>
        <dbReference type="ChEBI" id="CHEBI:33019"/>
        <dbReference type="ChEBI" id="CHEBI:57926"/>
        <dbReference type="ChEBI" id="CHEBI:78442"/>
        <dbReference type="ChEBI" id="CHEBI:78534"/>
        <dbReference type="ChEBI" id="CHEBI:456215"/>
        <dbReference type="EC" id="6.1.1.3"/>
    </reaction>
</comment>
<dbReference type="InterPro" id="IPR018163">
    <property type="entry name" value="Thr/Ala-tRNA-synth_IIc_edit"/>
</dbReference>
<dbReference type="GO" id="GO:0006435">
    <property type="term" value="P:threonyl-tRNA aminoacylation"/>
    <property type="evidence" value="ECO:0007669"/>
    <property type="project" value="InterPro"/>
</dbReference>
<name>A0A6A7C416_9PEZI</name>
<dbReference type="AlphaFoldDB" id="A0A6A7C416"/>
<dbReference type="Pfam" id="PF03129">
    <property type="entry name" value="HGTP_anticodon"/>
    <property type="match status" value="1"/>
</dbReference>
<dbReference type="PANTHER" id="PTHR11451">
    <property type="entry name" value="THREONINE-TRNA LIGASE"/>
    <property type="match status" value="1"/>
</dbReference>
<feature type="domain" description="TGS" evidence="14">
    <location>
        <begin position="45"/>
        <end position="107"/>
    </location>
</feature>
<sequence>MVPPVEADKRPLELTPPPSFFQTRIDLFEKRKAERKAWVDQQPREDIKIELLDGKVKDGTSWETSPADIAKAISKALYKKTVIARVDGELWDLDRPLEKSCRLELLDFNDPEGKKVFWHSSAHILGEAAERRWGCSLCIGPPVDNGFYYEMALPDGGAVTQADYEPLKQIAQKAINEKQPFERLELSKEDLLSMFSYNKYKQHIINDKIPDGTSTTVYRCGPLIDLCRGPHVPHTGHITVLEVMKNSSSYFLGDSKNDSLQRLYGVSFPEKDMMKKHKHMLEEAAKRDHRKVGQDQELFFFDQLSPGSAFFQKHGVVIYNALQSFVREEYWKRNYEEVISPNMYNSALWKQSGHWQHYKDDMFTFDVEKEQWALKPMNCPGHCVIYGHRERSYRELPIRMAEFGILHRNEASGALSGLTRVRRFVQDDSHIFCTEAQIEQEIKGLFDFIKTIYGTFGLSFKMKLSTMPEDHLGDEATWQRAEAQLTKALEEFEAETGTKWELNPGDGAFYGPKIDVTISDALNREFQSATIQLDFQLPQQFNLEYRTEEQAGGEGKKSEEKRADRKGDEKAEKKADQNTEKKVDERAERKTKDVASYRRELTPGCARPVMIHRALYGSFERFIGILTEHFGGKWPFWLSPRQVLIVPVMLGAYDYCVEVQRRLRKERIHADVDLSGNTMSRKVRTGQLQQYNFIFVVGAKEMETNSVNVRNRDLPGTQKEGLPVPVEEIVSVLKNLRDERVLKNNYGEQSVGK</sequence>